<sequence>MQWILQDVPIGRNIQNIRMKKNMTQAEVVGQLQLMGSSMSRSTLANIESGRRNIKASDLKALQKLFAVDYEEFFED</sequence>
<evidence type="ECO:0000259" key="1">
    <source>
        <dbReference type="PROSITE" id="PS50943"/>
    </source>
</evidence>
<dbReference type="RefSeq" id="WP_021650856.1">
    <property type="nucleotide sequence ID" value="NZ_CAKXSV010000020.1"/>
</dbReference>
<dbReference type="SMART" id="SM00530">
    <property type="entry name" value="HTH_XRE"/>
    <property type="match status" value="1"/>
</dbReference>
<reference evidence="4 5" key="1">
    <citation type="journal article" date="2019" name="Nat. Med.">
        <title>A library of human gut bacterial isolates paired with longitudinal multiomics data enables mechanistic microbiome research.</title>
        <authorList>
            <person name="Poyet M."/>
            <person name="Groussin M."/>
            <person name="Gibbons S.M."/>
            <person name="Avila-Pacheco J."/>
            <person name="Jiang X."/>
            <person name="Kearney S.M."/>
            <person name="Perrotta A.R."/>
            <person name="Berdy B."/>
            <person name="Zhao S."/>
            <person name="Lieberman T.D."/>
            <person name="Swanson P.K."/>
            <person name="Smith M."/>
            <person name="Roesemann S."/>
            <person name="Alexander J.E."/>
            <person name="Rich S.A."/>
            <person name="Livny J."/>
            <person name="Vlamakis H."/>
            <person name="Clish C."/>
            <person name="Bullock K."/>
            <person name="Deik A."/>
            <person name="Scott J."/>
            <person name="Pierce K.A."/>
            <person name="Xavier R.J."/>
            <person name="Alm E.J."/>
        </authorList>
    </citation>
    <scope>NUCLEOTIDE SEQUENCE [LARGE SCALE GENOMIC DNA]</scope>
    <source>
        <strain evidence="3 4">BIOML-A1</strain>
        <strain evidence="2 5">BIOML-A4</strain>
    </source>
</reference>
<dbReference type="PROSITE" id="PS50943">
    <property type="entry name" value="HTH_CROC1"/>
    <property type="match status" value="1"/>
</dbReference>
<dbReference type="InterPro" id="IPR010982">
    <property type="entry name" value="Lambda_DNA-bd_dom_sf"/>
</dbReference>
<protein>
    <submittedName>
        <fullName evidence="2">Helix-turn-helix domain-containing protein</fullName>
    </submittedName>
</protein>
<name>A0A6L8T9P9_9FIRM</name>
<dbReference type="Proteomes" id="UP000452293">
    <property type="component" value="Unassembled WGS sequence"/>
</dbReference>
<accession>A0A6L8T9P9</accession>
<evidence type="ECO:0000313" key="4">
    <source>
        <dbReference type="Proteomes" id="UP000452293"/>
    </source>
</evidence>
<dbReference type="SUPFAM" id="SSF47413">
    <property type="entry name" value="lambda repressor-like DNA-binding domains"/>
    <property type="match status" value="1"/>
</dbReference>
<organism evidence="2 5">
    <name type="scientific">Blautia massiliensis</name>
    <name type="common">ex Durand et al. 2017</name>
    <dbReference type="NCBI Taxonomy" id="1737424"/>
    <lineage>
        <taxon>Bacteria</taxon>
        <taxon>Bacillati</taxon>
        <taxon>Bacillota</taxon>
        <taxon>Clostridia</taxon>
        <taxon>Lachnospirales</taxon>
        <taxon>Lachnospiraceae</taxon>
        <taxon>Blautia</taxon>
    </lineage>
</organism>
<dbReference type="Pfam" id="PF12844">
    <property type="entry name" value="HTH_19"/>
    <property type="match status" value="1"/>
</dbReference>
<comment type="caution">
    <text evidence="2">The sequence shown here is derived from an EMBL/GenBank/DDBJ whole genome shotgun (WGS) entry which is preliminary data.</text>
</comment>
<dbReference type="Proteomes" id="UP000473323">
    <property type="component" value="Unassembled WGS sequence"/>
</dbReference>
<dbReference type="AlphaFoldDB" id="A0A6L8T9P9"/>
<dbReference type="EMBL" id="WWVT01000001">
    <property type="protein sequence ID" value="MZL60602.1"/>
    <property type="molecule type" value="Genomic_DNA"/>
</dbReference>
<feature type="domain" description="HTH cro/C1-type" evidence="1">
    <location>
        <begin position="14"/>
        <end position="73"/>
    </location>
</feature>
<dbReference type="GO" id="GO:0003677">
    <property type="term" value="F:DNA binding"/>
    <property type="evidence" value="ECO:0007669"/>
    <property type="project" value="InterPro"/>
</dbReference>
<dbReference type="InterPro" id="IPR001387">
    <property type="entry name" value="Cro/C1-type_HTH"/>
</dbReference>
<proteinExistence type="predicted"/>
<gene>
    <name evidence="2" type="ORF">GT694_00750</name>
    <name evidence="3" type="ORF">GT718_07705</name>
</gene>
<evidence type="ECO:0000313" key="3">
    <source>
        <dbReference type="EMBL" id="MZL77248.1"/>
    </source>
</evidence>
<evidence type="ECO:0000313" key="5">
    <source>
        <dbReference type="Proteomes" id="UP000473323"/>
    </source>
</evidence>
<dbReference type="EMBL" id="WWVW01000012">
    <property type="protein sequence ID" value="MZL77248.1"/>
    <property type="molecule type" value="Genomic_DNA"/>
</dbReference>
<evidence type="ECO:0000313" key="2">
    <source>
        <dbReference type="EMBL" id="MZL60602.1"/>
    </source>
</evidence>
<dbReference type="Gene3D" id="1.10.260.40">
    <property type="entry name" value="lambda repressor-like DNA-binding domains"/>
    <property type="match status" value="1"/>
</dbReference>
<keyword evidence="4" id="KW-1185">Reference proteome</keyword>
<dbReference type="CDD" id="cd00093">
    <property type="entry name" value="HTH_XRE"/>
    <property type="match status" value="1"/>
</dbReference>